<dbReference type="EMBL" id="CP071710">
    <property type="protein sequence ID" value="QVY63985.1"/>
    <property type="molecule type" value="Genomic_DNA"/>
</dbReference>
<dbReference type="Pfam" id="PF11300">
    <property type="entry name" value="DUF3102"/>
    <property type="match status" value="1"/>
</dbReference>
<gene>
    <name evidence="2" type="ORF">J1899_22365</name>
</gene>
<dbReference type="RefSeq" id="WP_214479044.1">
    <property type="nucleotide sequence ID" value="NZ_CP071710.1"/>
</dbReference>
<accession>A0ABX8FIY5</accession>
<evidence type="ECO:0000313" key="2">
    <source>
        <dbReference type="EMBL" id="QVY63985.1"/>
    </source>
</evidence>
<keyword evidence="3" id="KW-1185">Reference proteome</keyword>
<proteinExistence type="predicted"/>
<organism evidence="2 3">
    <name type="scientific">Cytobacillus gottheilii</name>
    <dbReference type="NCBI Taxonomy" id="859144"/>
    <lineage>
        <taxon>Bacteria</taxon>
        <taxon>Bacillati</taxon>
        <taxon>Bacillota</taxon>
        <taxon>Bacilli</taxon>
        <taxon>Bacillales</taxon>
        <taxon>Bacillaceae</taxon>
        <taxon>Cytobacillus</taxon>
    </lineage>
</organism>
<sequence length="309" mass="35239">MNDLAKRTADVIATEINSIKDTTKKIVLSNSIEIGRRLVEAKEMVDHGQWSQWLDENVDYSQSSANNLMKLYREYGAGQLSGPNSQTIENLTYSKAVLLLGVPSEEREEFLQKNNVEELSARQLKKLISEKKELEEKLLELETNLGTEQSRAKDLEGQLGDQISVNDKTMIQIETLKKDLDKANNTEDQIELNRLVGELKEKDEELLKKQEKMSELEGQLKKKPIDVPAVIEKIPEEVQIELDQLREKVKKSDQAASTQEFIEFNVAFNTLVKHFETILQSLEKLSGSEESMKYKNAVSALIKRMEAEL</sequence>
<feature type="coiled-coil region" evidence="1">
    <location>
        <begin position="117"/>
        <end position="219"/>
    </location>
</feature>
<dbReference type="InterPro" id="IPR021451">
    <property type="entry name" value="DUF3102"/>
</dbReference>
<protein>
    <submittedName>
        <fullName evidence="2">DUF3102 domain-containing protein</fullName>
    </submittedName>
</protein>
<evidence type="ECO:0000256" key="1">
    <source>
        <dbReference type="SAM" id="Coils"/>
    </source>
</evidence>
<keyword evidence="2" id="KW-0614">Plasmid</keyword>
<evidence type="ECO:0000313" key="3">
    <source>
        <dbReference type="Proteomes" id="UP000679247"/>
    </source>
</evidence>
<reference evidence="2 3" key="1">
    <citation type="submission" date="2021-03" db="EMBL/GenBank/DDBJ databases">
        <title>The first data on the complete genome of the tetrodotoxin-producing bacterium.</title>
        <authorList>
            <person name="Melnikova D.I."/>
            <person name="Nijland R."/>
            <person name="Magarlamov T.Y."/>
        </authorList>
    </citation>
    <scope>NUCLEOTIDE SEQUENCE [LARGE SCALE GENOMIC DNA]</scope>
    <source>
        <strain evidence="2 3">1839</strain>
        <plasmid evidence="2 3">p_unnamed</plasmid>
    </source>
</reference>
<name>A0ABX8FIY5_9BACI</name>
<dbReference type="Proteomes" id="UP000679247">
    <property type="component" value="Plasmid p_unnamed"/>
</dbReference>
<keyword evidence="1" id="KW-0175">Coiled coil</keyword>
<geneLocation type="plasmid" evidence="2 3">
    <name>p_unnamed</name>
</geneLocation>